<protein>
    <submittedName>
        <fullName evidence="1">Uncharacterized protein</fullName>
    </submittedName>
</protein>
<gene>
    <name evidence="1" type="ORF">HID58_069931</name>
</gene>
<organism evidence="1 2">
    <name type="scientific">Brassica napus</name>
    <name type="common">Rape</name>
    <dbReference type="NCBI Taxonomy" id="3708"/>
    <lineage>
        <taxon>Eukaryota</taxon>
        <taxon>Viridiplantae</taxon>
        <taxon>Streptophyta</taxon>
        <taxon>Embryophyta</taxon>
        <taxon>Tracheophyta</taxon>
        <taxon>Spermatophyta</taxon>
        <taxon>Magnoliopsida</taxon>
        <taxon>eudicotyledons</taxon>
        <taxon>Gunneridae</taxon>
        <taxon>Pentapetalae</taxon>
        <taxon>rosids</taxon>
        <taxon>malvids</taxon>
        <taxon>Brassicales</taxon>
        <taxon>Brassicaceae</taxon>
        <taxon>Brassiceae</taxon>
        <taxon>Brassica</taxon>
    </lineage>
</organism>
<reference evidence="1 2" key="1">
    <citation type="submission" date="2021-05" db="EMBL/GenBank/DDBJ databases">
        <title>Genome Assembly of Synthetic Allotetraploid Brassica napus Reveals Homoeologous Exchanges between Subgenomes.</title>
        <authorList>
            <person name="Davis J.T."/>
        </authorList>
    </citation>
    <scope>NUCLEOTIDE SEQUENCE [LARGE SCALE GENOMIC DNA]</scope>
    <source>
        <strain evidence="2">cv. Da-Ae</strain>
        <tissue evidence="1">Seedling</tissue>
    </source>
</reference>
<name>A0ABQ7YXA3_BRANA</name>
<evidence type="ECO:0000313" key="1">
    <source>
        <dbReference type="EMBL" id="KAH0872569.1"/>
    </source>
</evidence>
<sequence>MEMASEKVNGSDRDVSEKTWEEARRWWEFEASMELESRNIEEKRWSWFRGKGRDTDKKFDGGGRVKIDAVDGGEELWVIYNDVDSMSALQPRPIHISLH</sequence>
<keyword evidence="2" id="KW-1185">Reference proteome</keyword>
<accession>A0ABQ7YXA3</accession>
<proteinExistence type="predicted"/>
<dbReference type="EMBL" id="JAGKQM010000016">
    <property type="protein sequence ID" value="KAH0872569.1"/>
    <property type="molecule type" value="Genomic_DNA"/>
</dbReference>
<dbReference type="Proteomes" id="UP000824890">
    <property type="component" value="Unassembled WGS sequence"/>
</dbReference>
<comment type="caution">
    <text evidence="1">The sequence shown here is derived from an EMBL/GenBank/DDBJ whole genome shotgun (WGS) entry which is preliminary data.</text>
</comment>
<evidence type="ECO:0000313" key="2">
    <source>
        <dbReference type="Proteomes" id="UP000824890"/>
    </source>
</evidence>